<organism evidence="2">
    <name type="scientific">marine sediment metagenome</name>
    <dbReference type="NCBI Taxonomy" id="412755"/>
    <lineage>
        <taxon>unclassified sequences</taxon>
        <taxon>metagenomes</taxon>
        <taxon>ecological metagenomes</taxon>
    </lineage>
</organism>
<dbReference type="SUPFAM" id="SSF51338">
    <property type="entry name" value="Composite domain of metallo-dependent hydrolases"/>
    <property type="match status" value="1"/>
</dbReference>
<dbReference type="AlphaFoldDB" id="X0WR70"/>
<dbReference type="InterPro" id="IPR011059">
    <property type="entry name" value="Metal-dep_hydrolase_composite"/>
</dbReference>
<dbReference type="GO" id="GO:0006145">
    <property type="term" value="P:purine nucleobase catabolic process"/>
    <property type="evidence" value="ECO:0007669"/>
    <property type="project" value="TreeGrafter"/>
</dbReference>
<proteinExistence type="predicted"/>
<name>X0WR70_9ZZZZ</name>
<dbReference type="PANTHER" id="PTHR43668">
    <property type="entry name" value="ALLANTOINASE"/>
    <property type="match status" value="1"/>
</dbReference>
<feature type="domain" description="Amidohydrolase-related" evidence="1">
    <location>
        <begin position="53"/>
        <end position="183"/>
    </location>
</feature>
<dbReference type="Gene3D" id="3.20.20.140">
    <property type="entry name" value="Metal-dependent hydrolases"/>
    <property type="match status" value="1"/>
</dbReference>
<dbReference type="SUPFAM" id="SSF51556">
    <property type="entry name" value="Metallo-dependent hydrolases"/>
    <property type="match status" value="1"/>
</dbReference>
<dbReference type="GO" id="GO:0004038">
    <property type="term" value="F:allantoinase activity"/>
    <property type="evidence" value="ECO:0007669"/>
    <property type="project" value="TreeGrafter"/>
</dbReference>
<dbReference type="Pfam" id="PF01979">
    <property type="entry name" value="Amidohydro_1"/>
    <property type="match status" value="1"/>
</dbReference>
<protein>
    <recommendedName>
        <fullName evidence="1">Amidohydrolase-related domain-containing protein</fullName>
    </recommendedName>
</protein>
<feature type="non-terminal residue" evidence="2">
    <location>
        <position position="185"/>
    </location>
</feature>
<sequence>MKAFDLELVNGRLVTSAGIHEVDVGIREGRVAAIGAWGTFPGAEEIVDLTGRVILPGGIDTHVHGGDPGAFDFGEVSMAAALGGVTTIVDMPIQIPLTTDAASFDAKLDVIGPKAYVDFALWATLAPDGAGAIRELKERGAVGIKLVMQRSVEGVMPLHRDGEILEAFAELQVVGLPAAIHAESQ</sequence>
<dbReference type="InterPro" id="IPR050138">
    <property type="entry name" value="DHOase/Allantoinase_Hydrolase"/>
</dbReference>
<gene>
    <name evidence="2" type="ORF">S01H1_54124</name>
</gene>
<dbReference type="PANTHER" id="PTHR43668:SF2">
    <property type="entry name" value="ALLANTOINASE"/>
    <property type="match status" value="1"/>
</dbReference>
<dbReference type="GO" id="GO:0005737">
    <property type="term" value="C:cytoplasm"/>
    <property type="evidence" value="ECO:0007669"/>
    <property type="project" value="TreeGrafter"/>
</dbReference>
<evidence type="ECO:0000259" key="1">
    <source>
        <dbReference type="Pfam" id="PF01979"/>
    </source>
</evidence>
<evidence type="ECO:0000313" key="2">
    <source>
        <dbReference type="EMBL" id="GAG15201.1"/>
    </source>
</evidence>
<comment type="caution">
    <text evidence="2">The sequence shown here is derived from an EMBL/GenBank/DDBJ whole genome shotgun (WGS) entry which is preliminary data.</text>
</comment>
<reference evidence="2" key="1">
    <citation type="journal article" date="2014" name="Front. Microbiol.">
        <title>High frequency of phylogenetically diverse reductive dehalogenase-homologous genes in deep subseafloor sedimentary metagenomes.</title>
        <authorList>
            <person name="Kawai M."/>
            <person name="Futagami T."/>
            <person name="Toyoda A."/>
            <person name="Takaki Y."/>
            <person name="Nishi S."/>
            <person name="Hori S."/>
            <person name="Arai W."/>
            <person name="Tsubouchi T."/>
            <person name="Morono Y."/>
            <person name="Uchiyama I."/>
            <person name="Ito T."/>
            <person name="Fujiyama A."/>
            <person name="Inagaki F."/>
            <person name="Takami H."/>
        </authorList>
    </citation>
    <scope>NUCLEOTIDE SEQUENCE</scope>
    <source>
        <strain evidence="2">Expedition CK06-06</strain>
    </source>
</reference>
<dbReference type="InterPro" id="IPR032466">
    <property type="entry name" value="Metal_Hydrolase"/>
</dbReference>
<dbReference type="EMBL" id="BARS01035099">
    <property type="protein sequence ID" value="GAG15201.1"/>
    <property type="molecule type" value="Genomic_DNA"/>
</dbReference>
<accession>X0WR70</accession>
<dbReference type="InterPro" id="IPR006680">
    <property type="entry name" value="Amidohydro-rel"/>
</dbReference>